<dbReference type="InterPro" id="IPR042035">
    <property type="entry name" value="DEAH_win-hel_dom"/>
</dbReference>
<dbReference type="Gene3D" id="1.10.10.2130">
    <property type="entry name" value="DEAH helicase family, winged-helix domain"/>
    <property type="match status" value="1"/>
</dbReference>
<comment type="catalytic activity">
    <reaction evidence="2">
        <text>ATP + H2O = ADP + phosphate + H(+)</text>
        <dbReference type="Rhea" id="RHEA:13065"/>
        <dbReference type="ChEBI" id="CHEBI:15377"/>
        <dbReference type="ChEBI" id="CHEBI:15378"/>
        <dbReference type="ChEBI" id="CHEBI:30616"/>
        <dbReference type="ChEBI" id="CHEBI:43474"/>
        <dbReference type="ChEBI" id="CHEBI:456216"/>
        <dbReference type="EC" id="3.6.4.13"/>
    </reaction>
</comment>
<dbReference type="AlphaFoldDB" id="A0A4Y1RYF1"/>
<dbReference type="GO" id="GO:0071013">
    <property type="term" value="C:catalytic step 2 spliceosome"/>
    <property type="evidence" value="ECO:0007669"/>
    <property type="project" value="TreeGrafter"/>
</dbReference>
<dbReference type="GO" id="GO:0003724">
    <property type="term" value="F:RNA helicase activity"/>
    <property type="evidence" value="ECO:0007669"/>
    <property type="project" value="UniProtKB-EC"/>
</dbReference>
<evidence type="ECO:0000313" key="3">
    <source>
        <dbReference type="EMBL" id="BBH09444.1"/>
    </source>
</evidence>
<dbReference type="SUPFAM" id="SSF52540">
    <property type="entry name" value="P-loop containing nucleoside triphosphate hydrolases"/>
    <property type="match status" value="1"/>
</dbReference>
<gene>
    <name evidence="3" type="ORF">Prudu_021946</name>
</gene>
<evidence type="ECO:0000256" key="1">
    <source>
        <dbReference type="ARBA" id="ARBA00012552"/>
    </source>
</evidence>
<dbReference type="PANTHER" id="PTHR18934">
    <property type="entry name" value="ATP-DEPENDENT RNA HELICASE"/>
    <property type="match status" value="1"/>
</dbReference>
<dbReference type="PANTHER" id="PTHR18934:SF83">
    <property type="entry name" value="PRE-MRNA-SPLICING FACTOR ATP-DEPENDENT RNA HELICASE DHX16"/>
    <property type="match status" value="1"/>
</dbReference>
<name>A0A4Y1RYF1_PRUDU</name>
<evidence type="ECO:0000256" key="2">
    <source>
        <dbReference type="ARBA" id="ARBA00047984"/>
    </source>
</evidence>
<dbReference type="Gene3D" id="3.40.50.300">
    <property type="entry name" value="P-loop containing nucleotide triphosphate hydrolases"/>
    <property type="match status" value="1"/>
</dbReference>
<protein>
    <recommendedName>
        <fullName evidence="1">RNA helicase</fullName>
        <ecNumber evidence="1">3.6.4.13</ecNumber>
    </recommendedName>
</protein>
<accession>A0A4Y1RYF1</accession>
<dbReference type="EMBL" id="AP019304">
    <property type="protein sequence ID" value="BBH09444.1"/>
    <property type="molecule type" value="Genomic_DNA"/>
</dbReference>
<proteinExistence type="predicted"/>
<dbReference type="EC" id="3.6.4.13" evidence="1"/>
<dbReference type="GO" id="GO:0003723">
    <property type="term" value="F:RNA binding"/>
    <property type="evidence" value="ECO:0007669"/>
    <property type="project" value="TreeGrafter"/>
</dbReference>
<sequence length="324" mass="37493">MSTKRQEISQINLIHVIKAPRDILIFHTSKEEIETIVEVLKYKTKALETNMGEIIIYGNLLIELHAKGKEGCPATNIIETSLRIVRMKYSYNHRTGIESLPQQGKGQIDLVEQAPINAFRLYIAYNYQHDLDDNIIPKIQRTNLANVVLMLKSLHIHDLLPFEFMDPPPSKTLIKYKCSDEATSIAVMFSVGNSNFHRPKEKQVHTTMRDWIFKLETDEITSLCLIITTHRNRQITECSGQKISLHQLKRLLERIEIEVTLNLANLVTTKKTIAYGLFLHMERLLKMDSEEVRLQDQREMEQLERNICQMDAAARGKLTKESLK</sequence>
<organism evidence="3">
    <name type="scientific">Prunus dulcis</name>
    <name type="common">Almond</name>
    <name type="synonym">Amygdalus dulcis</name>
    <dbReference type="NCBI Taxonomy" id="3755"/>
    <lineage>
        <taxon>Eukaryota</taxon>
        <taxon>Viridiplantae</taxon>
        <taxon>Streptophyta</taxon>
        <taxon>Embryophyta</taxon>
        <taxon>Tracheophyta</taxon>
        <taxon>Spermatophyta</taxon>
        <taxon>Magnoliopsida</taxon>
        <taxon>eudicotyledons</taxon>
        <taxon>Gunneridae</taxon>
        <taxon>Pentapetalae</taxon>
        <taxon>rosids</taxon>
        <taxon>fabids</taxon>
        <taxon>Rosales</taxon>
        <taxon>Rosaceae</taxon>
        <taxon>Amygdaloideae</taxon>
        <taxon>Amygdaleae</taxon>
        <taxon>Prunus</taxon>
    </lineage>
</organism>
<reference evidence="3" key="1">
    <citation type="journal article" date="2019" name="Science">
        <title>Mutation of a bHLH transcription factor allowed almond domestication.</title>
        <authorList>
            <person name="Sanchez-Perez R."/>
            <person name="Pavan S."/>
            <person name="Mazzeo R."/>
            <person name="Moldovan C."/>
            <person name="Aiese Cigliano R."/>
            <person name="Del Cueto J."/>
            <person name="Ricciardi F."/>
            <person name="Lotti C."/>
            <person name="Ricciardi L."/>
            <person name="Dicenta F."/>
            <person name="Lopez-Marques R.L."/>
            <person name="Lindberg Moller B."/>
        </authorList>
    </citation>
    <scope>NUCLEOTIDE SEQUENCE</scope>
</reference>
<dbReference type="InterPro" id="IPR027417">
    <property type="entry name" value="P-loop_NTPase"/>
</dbReference>